<feature type="transmembrane region" description="Helical" evidence="2">
    <location>
        <begin position="536"/>
        <end position="554"/>
    </location>
</feature>
<evidence type="ECO:0000256" key="1">
    <source>
        <dbReference type="SAM" id="MobiDB-lite"/>
    </source>
</evidence>
<comment type="caution">
    <text evidence="3">The sequence shown here is derived from an EMBL/GenBank/DDBJ whole genome shotgun (WGS) entry which is preliminary data.</text>
</comment>
<feature type="transmembrane region" description="Helical" evidence="2">
    <location>
        <begin position="235"/>
        <end position="259"/>
    </location>
</feature>
<gene>
    <name evidence="3" type="ORF">Pcinc_030089</name>
</gene>
<feature type="transmembrane region" description="Helical" evidence="2">
    <location>
        <begin position="265"/>
        <end position="286"/>
    </location>
</feature>
<keyword evidence="4" id="KW-1185">Reference proteome</keyword>
<feature type="transmembrane region" description="Helical" evidence="2">
    <location>
        <begin position="589"/>
        <end position="613"/>
    </location>
</feature>
<dbReference type="InterPro" id="IPR050327">
    <property type="entry name" value="Proton-linked_MCT"/>
</dbReference>
<dbReference type="Gene3D" id="1.20.1250.20">
    <property type="entry name" value="MFS general substrate transporter like domains"/>
    <property type="match status" value="2"/>
</dbReference>
<organism evidence="3 4">
    <name type="scientific">Petrolisthes cinctipes</name>
    <name type="common">Flat porcelain crab</name>
    <dbReference type="NCBI Taxonomy" id="88211"/>
    <lineage>
        <taxon>Eukaryota</taxon>
        <taxon>Metazoa</taxon>
        <taxon>Ecdysozoa</taxon>
        <taxon>Arthropoda</taxon>
        <taxon>Crustacea</taxon>
        <taxon>Multicrustacea</taxon>
        <taxon>Malacostraca</taxon>
        <taxon>Eumalacostraca</taxon>
        <taxon>Eucarida</taxon>
        <taxon>Decapoda</taxon>
        <taxon>Pleocyemata</taxon>
        <taxon>Anomura</taxon>
        <taxon>Galatheoidea</taxon>
        <taxon>Porcellanidae</taxon>
        <taxon>Petrolisthes</taxon>
    </lineage>
</organism>
<evidence type="ECO:0000313" key="4">
    <source>
        <dbReference type="Proteomes" id="UP001286313"/>
    </source>
</evidence>
<sequence>MVQERKETTETVSANDVTVLPSHQLTTTRCTCSEVNPTGASKHQIDSHTKLGQGTMTKCTTVPHACSVSNINNKKNMASGTSSVNNKLAIVVDSTAESCADENKKDGLIVTVGETGRDVEGSEGSAFISTATVTTTEISCEEVTNNKEGKESPADDSDEALDGGWGYVVILGAFIVMNSVGIITTCYSIIFLTFLTDLDTSSTMVATVFNGETFMWSSANLLAGPLTEVFGWRKVAFFGGLLTSVGIGASTFATSASFLLFSHSLLTGLGDGMSCFVSFAIMPHYFKRLRGRANALMSAGICFGGILWPPIITFLQGEYGHKGTTLILAAFMLNNCVAAMVFHPVRWHKKTGSSDTVGTLNGVTKCVNEEDNDSPPERRYLKGAVECVKLDMDDKANGCAGPCKTNAVRGTDGSSLIVNNLTRETGKERGHVTKNDEEVEEEEENLRPCVLTEISSLQTTTMKSQTVTRDAQQNEPGLWQALQVMVGVLVRNVGILRLSSALIICIGGSCIVCSYMNFSMLVPFAMESRGYTQEEVSWVLSISQIANLVARLVVSSLADFPGFQVRWMYMAGAAIIVIGAVGFNFVERLVWVGVMMGVWGFGVGTCMSMFNLLMIICMGVKKYPAILGVSGFFIGLVLLSSGPFFGMIRDVSDSYTLTICCLHSLTVISIIVTLFLPRAVAYDARKEQQQ</sequence>
<feature type="transmembrane region" description="Helical" evidence="2">
    <location>
        <begin position="204"/>
        <end position="223"/>
    </location>
</feature>
<feature type="transmembrane region" description="Helical" evidence="2">
    <location>
        <begin position="293"/>
        <end position="311"/>
    </location>
</feature>
<dbReference type="Pfam" id="PF07690">
    <property type="entry name" value="MFS_1"/>
    <property type="match status" value="1"/>
</dbReference>
<reference evidence="3" key="1">
    <citation type="submission" date="2023-10" db="EMBL/GenBank/DDBJ databases">
        <title>Genome assemblies of two species of porcelain crab, Petrolisthes cinctipes and Petrolisthes manimaculis (Anomura: Porcellanidae).</title>
        <authorList>
            <person name="Angst P."/>
        </authorList>
    </citation>
    <scope>NUCLEOTIDE SEQUENCE</scope>
    <source>
        <strain evidence="3">PB745_01</strain>
        <tissue evidence="3">Gill</tissue>
    </source>
</reference>
<feature type="transmembrane region" description="Helical" evidence="2">
    <location>
        <begin position="501"/>
        <end position="524"/>
    </location>
</feature>
<evidence type="ECO:0000313" key="3">
    <source>
        <dbReference type="EMBL" id="KAK3864205.1"/>
    </source>
</evidence>
<dbReference type="PANTHER" id="PTHR11360:SF306">
    <property type="entry name" value="RE01051P"/>
    <property type="match status" value="1"/>
</dbReference>
<protein>
    <submittedName>
        <fullName evidence="3">Uncharacterized protein</fullName>
    </submittedName>
</protein>
<keyword evidence="2" id="KW-0812">Transmembrane</keyword>
<dbReference type="PANTHER" id="PTHR11360">
    <property type="entry name" value="MONOCARBOXYLATE TRANSPORTER"/>
    <property type="match status" value="1"/>
</dbReference>
<keyword evidence="2" id="KW-1133">Transmembrane helix</keyword>
<dbReference type="SUPFAM" id="SSF103473">
    <property type="entry name" value="MFS general substrate transporter"/>
    <property type="match status" value="1"/>
</dbReference>
<dbReference type="InterPro" id="IPR011701">
    <property type="entry name" value="MFS"/>
</dbReference>
<proteinExistence type="predicted"/>
<dbReference type="InterPro" id="IPR036259">
    <property type="entry name" value="MFS_trans_sf"/>
</dbReference>
<accession>A0AAE1K6U0</accession>
<name>A0AAE1K6U0_PETCI</name>
<feature type="compositionally biased region" description="Polar residues" evidence="1">
    <location>
        <begin position="10"/>
        <end position="20"/>
    </location>
</feature>
<feature type="compositionally biased region" description="Basic and acidic residues" evidence="1">
    <location>
        <begin position="426"/>
        <end position="436"/>
    </location>
</feature>
<dbReference type="AlphaFoldDB" id="A0AAE1K6U0"/>
<dbReference type="EMBL" id="JAWQEG010003844">
    <property type="protein sequence ID" value="KAK3864205.1"/>
    <property type="molecule type" value="Genomic_DNA"/>
</dbReference>
<feature type="region of interest" description="Disordered" evidence="1">
    <location>
        <begin position="426"/>
        <end position="445"/>
    </location>
</feature>
<feature type="region of interest" description="Disordered" evidence="1">
    <location>
        <begin position="1"/>
        <end position="20"/>
    </location>
</feature>
<feature type="transmembrane region" description="Helical" evidence="2">
    <location>
        <begin position="654"/>
        <end position="676"/>
    </location>
</feature>
<dbReference type="GO" id="GO:0008028">
    <property type="term" value="F:monocarboxylic acid transmembrane transporter activity"/>
    <property type="evidence" value="ECO:0007669"/>
    <property type="project" value="TreeGrafter"/>
</dbReference>
<dbReference type="Proteomes" id="UP001286313">
    <property type="component" value="Unassembled WGS sequence"/>
</dbReference>
<feature type="transmembrane region" description="Helical" evidence="2">
    <location>
        <begin position="167"/>
        <end position="192"/>
    </location>
</feature>
<feature type="transmembrane region" description="Helical" evidence="2">
    <location>
        <begin position="566"/>
        <end position="583"/>
    </location>
</feature>
<keyword evidence="2" id="KW-0472">Membrane</keyword>
<evidence type="ECO:0000256" key="2">
    <source>
        <dbReference type="SAM" id="Phobius"/>
    </source>
</evidence>
<feature type="transmembrane region" description="Helical" evidence="2">
    <location>
        <begin position="625"/>
        <end position="648"/>
    </location>
</feature>
<feature type="transmembrane region" description="Helical" evidence="2">
    <location>
        <begin position="323"/>
        <end position="342"/>
    </location>
</feature>